<dbReference type="InterPro" id="IPR001937">
    <property type="entry name" value="GalP_UDPtransf1"/>
</dbReference>
<evidence type="ECO:0000256" key="13">
    <source>
        <dbReference type="PIRSR" id="PIRSR000808-2"/>
    </source>
</evidence>
<dbReference type="PROSITE" id="PS00117">
    <property type="entry name" value="GAL_P_UDP_TRANSF_I"/>
    <property type="match status" value="1"/>
</dbReference>
<keyword evidence="6 16" id="KW-0808">Transferase</keyword>
<evidence type="ECO:0000256" key="2">
    <source>
        <dbReference type="ARBA" id="ARBA00004947"/>
    </source>
</evidence>
<evidence type="ECO:0000256" key="15">
    <source>
        <dbReference type="PIRSR" id="PIRSR000808-4"/>
    </source>
</evidence>
<evidence type="ECO:0000256" key="1">
    <source>
        <dbReference type="ARBA" id="ARBA00001107"/>
    </source>
</evidence>
<evidence type="ECO:0000259" key="17">
    <source>
        <dbReference type="Pfam" id="PF01087"/>
    </source>
</evidence>
<evidence type="ECO:0000256" key="9">
    <source>
        <dbReference type="ARBA" id="ARBA00022833"/>
    </source>
</evidence>
<comment type="cofactor">
    <cofactor evidence="15">
        <name>Fe cation</name>
        <dbReference type="ChEBI" id="CHEBI:24875"/>
    </cofactor>
    <text evidence="15">Binds 1 Fe cation per subunit.</text>
</comment>
<dbReference type="Proteomes" id="UP000232875">
    <property type="component" value="Unassembled WGS sequence"/>
</dbReference>
<dbReference type="GO" id="GO:0008108">
    <property type="term" value="F:UDP-glucose:hexose-1-phosphate uridylyltransferase activity"/>
    <property type="evidence" value="ECO:0007669"/>
    <property type="project" value="UniProtKB-EC"/>
</dbReference>
<dbReference type="PIRSF" id="PIRSF000808">
    <property type="entry name" value="GalT"/>
    <property type="match status" value="1"/>
</dbReference>
<evidence type="ECO:0000256" key="7">
    <source>
        <dbReference type="ARBA" id="ARBA00022695"/>
    </source>
</evidence>
<feature type="binding site" evidence="15">
    <location>
        <position position="330"/>
    </location>
    <ligand>
        <name>Fe cation</name>
        <dbReference type="ChEBI" id="CHEBI:24875"/>
    </ligand>
</feature>
<reference evidence="19 20" key="1">
    <citation type="submission" date="2017-10" db="EMBL/GenBank/DDBJ databases">
        <title>A novel species of cold-tolerant Malassezia isolated from bats.</title>
        <authorList>
            <person name="Lorch J.M."/>
            <person name="Palmer J.M."/>
            <person name="Vanderwolf K.J."/>
            <person name="Schmidt K.Z."/>
            <person name="Verant M.L."/>
            <person name="Weller T.J."/>
            <person name="Blehert D.S."/>
        </authorList>
    </citation>
    <scope>NUCLEOTIDE SEQUENCE [LARGE SCALE GENOMIC DNA]</scope>
    <source>
        <strain evidence="19 20">NWHC:44797-103</strain>
    </source>
</reference>
<feature type="binding site" evidence="14">
    <location>
        <position position="119"/>
    </location>
    <ligand>
        <name>Zn(2+)</name>
        <dbReference type="ChEBI" id="CHEBI:29105"/>
    </ligand>
</feature>
<protein>
    <recommendedName>
        <fullName evidence="5 16">Galactose-1-phosphate uridylyltransferase</fullName>
        <ecNumber evidence="4 16">2.7.7.12</ecNumber>
    </recommendedName>
</protein>
<evidence type="ECO:0000256" key="5">
    <source>
        <dbReference type="ARBA" id="ARBA00016340"/>
    </source>
</evidence>
<keyword evidence="20" id="KW-1185">Reference proteome</keyword>
<comment type="pathway">
    <text evidence="2 16">Carbohydrate metabolism; galactose metabolism.</text>
</comment>
<evidence type="ECO:0000256" key="12">
    <source>
        <dbReference type="PIRSR" id="PIRSR000808-1"/>
    </source>
</evidence>
<comment type="similarity">
    <text evidence="3 16">Belongs to the galactose-1-phosphate uridylyltransferase type 1 family.</text>
</comment>
<sequence length="383" mass="43269">MRVFDPAQDPHRRYNPLLQTYVLCSPHRTQRPWQGAEETPSGEKLAEYDPQCYLCPGNARANGTHNAQYTTTFLFENDFAALKPAAQEPLPNEDGIRGRLFRIQPARGRCYVLCFNRRHDLTLAQLTTAPFNAQKNIVPIIETWQHLYRSIPEENPFIKYIQFFENKGAAMGCSNPHPHGQVWSLDYVPTEPATELKSMRSFALDPENAIAQGPRDAHGRPSLLLEYATLELRTVDQPRVVTLNDTFVALVPFWAVWPFEVLVVPHQRAIPSIADLSETETLALASIMGEVACRFDNVFSTSFPYSMGVHQRPVPCQGDDDGEFAILHVHYFPPLLRSATVRKFSVGFEMLAEPQRDITAESAAVRLRACSTTHYTARNEGLE</sequence>
<feature type="binding site" description="in other chain" evidence="13">
    <location>
        <begin position="172"/>
        <end position="174"/>
    </location>
    <ligand>
        <name>UDP-alpha-D-glucose</name>
        <dbReference type="ChEBI" id="CHEBI:58885"/>
        <note>ligand shared between dimeric partners</note>
    </ligand>
</feature>
<comment type="catalytic activity">
    <reaction evidence="1 16">
        <text>alpha-D-galactose 1-phosphate + UDP-alpha-D-glucose = alpha-D-glucose 1-phosphate + UDP-alpha-D-galactose</text>
        <dbReference type="Rhea" id="RHEA:13989"/>
        <dbReference type="ChEBI" id="CHEBI:58336"/>
        <dbReference type="ChEBI" id="CHEBI:58601"/>
        <dbReference type="ChEBI" id="CHEBI:58885"/>
        <dbReference type="ChEBI" id="CHEBI:66914"/>
        <dbReference type="EC" id="2.7.7.12"/>
    </reaction>
</comment>
<dbReference type="PANTHER" id="PTHR11943">
    <property type="entry name" value="GALACTOSE-1-PHOSPHATE URIDYLYLTRANSFERASE"/>
    <property type="match status" value="1"/>
</dbReference>
<feature type="binding site" description="in other chain" evidence="13">
    <location>
        <position position="61"/>
    </location>
    <ligand>
        <name>UDP-alpha-D-glucose</name>
        <dbReference type="ChEBI" id="CHEBI:58885"/>
        <note>ligand shared between dimeric partners</note>
    </ligand>
</feature>
<evidence type="ECO:0000256" key="3">
    <source>
        <dbReference type="ARBA" id="ARBA00010951"/>
    </source>
</evidence>
<evidence type="ECO:0000256" key="6">
    <source>
        <dbReference type="ARBA" id="ARBA00022679"/>
    </source>
</evidence>
<evidence type="ECO:0000259" key="18">
    <source>
        <dbReference type="Pfam" id="PF02744"/>
    </source>
</evidence>
<dbReference type="GO" id="GO:0005737">
    <property type="term" value="C:cytoplasm"/>
    <property type="evidence" value="ECO:0007669"/>
    <property type="project" value="TreeGrafter"/>
</dbReference>
<feature type="binding site" description="in other chain" evidence="13">
    <location>
        <position position="355"/>
    </location>
    <ligand>
        <name>UDP-alpha-D-glucose</name>
        <dbReference type="ChEBI" id="CHEBI:58885"/>
        <note>ligand shared between dimeric partners</note>
    </ligand>
</feature>
<evidence type="ECO:0000256" key="4">
    <source>
        <dbReference type="ARBA" id="ARBA00012384"/>
    </source>
</evidence>
<keyword evidence="11 16" id="KW-0119">Carbohydrate metabolism</keyword>
<evidence type="ECO:0000256" key="14">
    <source>
        <dbReference type="PIRSR" id="PIRSR000808-3"/>
    </source>
</evidence>
<feature type="binding site" evidence="14">
    <location>
        <position position="177"/>
    </location>
    <ligand>
        <name>Zn(2+)</name>
        <dbReference type="ChEBI" id="CHEBI:29105"/>
    </ligand>
</feature>
<keyword evidence="10 16" id="KW-0299">Galactose metabolism</keyword>
<dbReference type="GO" id="GO:0033499">
    <property type="term" value="P:galactose catabolic process via UDP-galactose, Leloir pathway"/>
    <property type="evidence" value="ECO:0007669"/>
    <property type="project" value="TreeGrafter"/>
</dbReference>
<organism evidence="19 20">
    <name type="scientific">Malassezia vespertilionis</name>
    <dbReference type="NCBI Taxonomy" id="2020962"/>
    <lineage>
        <taxon>Eukaryota</taxon>
        <taxon>Fungi</taxon>
        <taxon>Dikarya</taxon>
        <taxon>Basidiomycota</taxon>
        <taxon>Ustilaginomycotina</taxon>
        <taxon>Malasseziomycetes</taxon>
        <taxon>Malasseziales</taxon>
        <taxon>Malasseziaceae</taxon>
        <taxon>Malassezia</taxon>
    </lineage>
</organism>
<proteinExistence type="inferred from homology"/>
<dbReference type="InterPro" id="IPR005849">
    <property type="entry name" value="GalP_Utransf_N"/>
</dbReference>
<dbReference type="NCBIfam" id="TIGR00209">
    <property type="entry name" value="galT_1"/>
    <property type="match status" value="1"/>
</dbReference>
<feature type="binding site" evidence="13">
    <location>
        <begin position="28"/>
        <end position="31"/>
    </location>
    <ligand>
        <name>UDP-alpha-D-glucose</name>
        <dbReference type="ChEBI" id="CHEBI:58885"/>
        <note>ligand shared between dimeric partners</note>
    </ligand>
</feature>
<feature type="binding site" evidence="14">
    <location>
        <position position="52"/>
    </location>
    <ligand>
        <name>Zn(2+)</name>
        <dbReference type="ChEBI" id="CHEBI:29105"/>
    </ligand>
</feature>
<dbReference type="EC" id="2.7.7.12" evidence="4 16"/>
<dbReference type="Pfam" id="PF02744">
    <property type="entry name" value="GalP_UDP_tr_C"/>
    <property type="match status" value="1"/>
</dbReference>
<comment type="cofactor">
    <cofactor evidence="14">
        <name>Zn(2+)</name>
        <dbReference type="ChEBI" id="CHEBI:29105"/>
    </cofactor>
    <text evidence="14">Binds 1 zinc ion per subunit.</text>
</comment>
<dbReference type="CDD" id="cd00608">
    <property type="entry name" value="GalT"/>
    <property type="match status" value="1"/>
</dbReference>
<feature type="binding site" description="in other chain" evidence="13">
    <location>
        <position position="181"/>
    </location>
    <ligand>
        <name>UDP-alpha-D-glucose</name>
        <dbReference type="ChEBI" id="CHEBI:58885"/>
        <note>ligand shared between dimeric partners</note>
    </ligand>
</feature>
<feature type="domain" description="Galactose-1-phosphate uridyl transferase N-terminal" evidence="17">
    <location>
        <begin position="8"/>
        <end position="189"/>
    </location>
</feature>
<dbReference type="OrthoDB" id="418412at2759"/>
<feature type="binding site" description="in other chain" evidence="13">
    <location>
        <position position="166"/>
    </location>
    <ligand>
        <name>UDP-alpha-D-glucose</name>
        <dbReference type="ChEBI" id="CHEBI:58885"/>
        <note>ligand shared between dimeric partners</note>
    </ligand>
</feature>
<dbReference type="InterPro" id="IPR019779">
    <property type="entry name" value="GalP_UDPtransf1_His-AS"/>
</dbReference>
<feature type="binding site" evidence="14">
    <location>
        <position position="55"/>
    </location>
    <ligand>
        <name>Zn(2+)</name>
        <dbReference type="ChEBI" id="CHEBI:29105"/>
    </ligand>
</feature>
<keyword evidence="8 14" id="KW-0479">Metal-binding</keyword>
<evidence type="ECO:0000256" key="11">
    <source>
        <dbReference type="ARBA" id="ARBA00023277"/>
    </source>
</evidence>
<dbReference type="STRING" id="2020962.A0A2N1JBW7"/>
<dbReference type="EMBL" id="KZ454990">
    <property type="protein sequence ID" value="PKI84035.1"/>
    <property type="molecule type" value="Genomic_DNA"/>
</dbReference>
<dbReference type="GO" id="GO:0008270">
    <property type="term" value="F:zinc ion binding"/>
    <property type="evidence" value="ECO:0007669"/>
    <property type="project" value="InterPro"/>
</dbReference>
<dbReference type="UniPathway" id="UPA00214"/>
<dbReference type="PANTHER" id="PTHR11943:SF1">
    <property type="entry name" value="GALACTOSE-1-PHOSPHATE URIDYLYLTRANSFERASE"/>
    <property type="match status" value="1"/>
</dbReference>
<feature type="binding site" evidence="13">
    <location>
        <begin position="343"/>
        <end position="344"/>
    </location>
    <ligand>
        <name>UDP-alpha-D-glucose</name>
        <dbReference type="ChEBI" id="CHEBI:58885"/>
        <note>ligand shared between dimeric partners</note>
    </ligand>
</feature>
<evidence type="ECO:0000313" key="20">
    <source>
        <dbReference type="Proteomes" id="UP000232875"/>
    </source>
</evidence>
<feature type="binding site" evidence="15">
    <location>
        <position position="328"/>
    </location>
    <ligand>
        <name>Fe cation</name>
        <dbReference type="ChEBI" id="CHEBI:24875"/>
    </ligand>
</feature>
<feature type="binding site" evidence="13">
    <location>
        <begin position="348"/>
        <end position="349"/>
    </location>
    <ligand>
        <name>UDP-alpha-D-glucose</name>
        <dbReference type="ChEBI" id="CHEBI:58885"/>
        <note>ligand shared between dimeric partners</note>
    </ligand>
</feature>
<name>A0A2N1JBW7_9BASI</name>
<dbReference type="Pfam" id="PF01087">
    <property type="entry name" value="GalP_UDP_transf"/>
    <property type="match status" value="1"/>
</dbReference>
<dbReference type="Gene3D" id="3.30.428.10">
    <property type="entry name" value="HIT-like"/>
    <property type="match status" value="2"/>
</dbReference>
<accession>A0A2N1JBW7</accession>
<keyword evidence="7 16" id="KW-0548">Nucleotidyltransferase</keyword>
<dbReference type="InterPro" id="IPR036265">
    <property type="entry name" value="HIT-like_sf"/>
</dbReference>
<feature type="domain" description="Galactose-1-phosphate uridyl transferase C-terminal" evidence="18">
    <location>
        <begin position="222"/>
        <end position="378"/>
    </location>
</feature>
<feature type="binding site" description="in other chain" evidence="13">
    <location>
        <begin position="77"/>
        <end position="78"/>
    </location>
    <ligand>
        <name>UDP-alpha-D-glucose</name>
        <dbReference type="ChEBI" id="CHEBI:58885"/>
        <note>ligand shared between dimeric partners</note>
    </ligand>
</feature>
<feature type="binding site" evidence="15">
    <location>
        <position position="310"/>
    </location>
    <ligand>
        <name>Fe cation</name>
        <dbReference type="ChEBI" id="CHEBI:24875"/>
    </ligand>
</feature>
<dbReference type="AlphaFoldDB" id="A0A2N1JBW7"/>
<dbReference type="InterPro" id="IPR005850">
    <property type="entry name" value="GalP_Utransf_C"/>
</dbReference>
<gene>
    <name evidence="19" type="primary">GAL7</name>
    <name evidence="19" type="ORF">MVES_002059</name>
</gene>
<dbReference type="SUPFAM" id="SSF54197">
    <property type="entry name" value="HIT-like"/>
    <property type="match status" value="2"/>
</dbReference>
<feature type="binding site" evidence="15">
    <location>
        <position position="195"/>
    </location>
    <ligand>
        <name>Fe cation</name>
        <dbReference type="ChEBI" id="CHEBI:24875"/>
    </ligand>
</feature>
<evidence type="ECO:0000256" key="16">
    <source>
        <dbReference type="RuleBase" id="RU000506"/>
    </source>
</evidence>
<evidence type="ECO:0000313" key="19">
    <source>
        <dbReference type="EMBL" id="PKI84035.1"/>
    </source>
</evidence>
<keyword evidence="15" id="KW-0408">Iron</keyword>
<feature type="active site" description="Tele-UMP-histidine intermediate" evidence="12">
    <location>
        <position position="179"/>
    </location>
</feature>
<evidence type="ECO:0000256" key="10">
    <source>
        <dbReference type="ARBA" id="ARBA00023144"/>
    </source>
</evidence>
<keyword evidence="9 14" id="KW-0862">Zinc</keyword>
<evidence type="ECO:0000256" key="8">
    <source>
        <dbReference type="ARBA" id="ARBA00022723"/>
    </source>
</evidence>